<evidence type="ECO:0000259" key="12">
    <source>
        <dbReference type="Pfam" id="PF12019"/>
    </source>
</evidence>
<keyword evidence="5" id="KW-0997">Cell inner membrane</keyword>
<sequence length="165" mass="17618">MSTRRIFDRPARRRRGFTLIELTITVLILGILAAVAGPRMIGAMNRAQARSAARWVVADLERARQHAMSQAVSQPVVFDAASNSYELTGMTLPDRVGQAYTVDLAGSPYPAAIESVAFGVSGTDTGVTFNPFGRPDQGGSISVSVNSVQQTVVVDGVTGRARLWP</sequence>
<proteinExistence type="inferred from homology"/>
<comment type="similarity">
    <text evidence="9">Belongs to the GSP H family.</text>
</comment>
<feature type="transmembrane region" description="Helical" evidence="11">
    <location>
        <begin position="20"/>
        <end position="41"/>
    </location>
</feature>
<dbReference type="RefSeq" id="WP_146588119.1">
    <property type="nucleotide sequence ID" value="NZ_SJPO01000006.1"/>
</dbReference>
<dbReference type="EMBL" id="SJPO01000006">
    <property type="protein sequence ID" value="TWT76135.1"/>
    <property type="molecule type" value="Genomic_DNA"/>
</dbReference>
<dbReference type="GO" id="GO:0015628">
    <property type="term" value="P:protein secretion by the type II secretion system"/>
    <property type="evidence" value="ECO:0007669"/>
    <property type="project" value="InterPro"/>
</dbReference>
<evidence type="ECO:0000256" key="6">
    <source>
        <dbReference type="ARBA" id="ARBA00022692"/>
    </source>
</evidence>
<protein>
    <recommendedName>
        <fullName evidence="2">Type II secretion system protein H</fullName>
    </recommendedName>
    <alternativeName>
        <fullName evidence="10">General secretion pathway protein H</fullName>
    </alternativeName>
</protein>
<dbReference type="Proteomes" id="UP000318478">
    <property type="component" value="Unassembled WGS sequence"/>
</dbReference>
<accession>A0A5C5YMQ2</accession>
<evidence type="ECO:0000313" key="14">
    <source>
        <dbReference type="Proteomes" id="UP000318478"/>
    </source>
</evidence>
<keyword evidence="14" id="KW-1185">Reference proteome</keyword>
<name>A0A5C5YMQ2_9BACT</name>
<dbReference type="GO" id="GO:0005886">
    <property type="term" value="C:plasma membrane"/>
    <property type="evidence" value="ECO:0007669"/>
    <property type="project" value="UniProtKB-SubCell"/>
</dbReference>
<comment type="subcellular location">
    <subcellularLocation>
        <location evidence="1">Cell inner membrane</location>
        <topology evidence="1">Single-pass membrane protein</topology>
    </subcellularLocation>
</comment>
<dbReference type="NCBIfam" id="TIGR02532">
    <property type="entry name" value="IV_pilin_GFxxxE"/>
    <property type="match status" value="1"/>
</dbReference>
<evidence type="ECO:0000313" key="13">
    <source>
        <dbReference type="EMBL" id="TWT76135.1"/>
    </source>
</evidence>
<keyword evidence="8 11" id="KW-0472">Membrane</keyword>
<dbReference type="PROSITE" id="PS00409">
    <property type="entry name" value="PROKAR_NTER_METHYL"/>
    <property type="match status" value="1"/>
</dbReference>
<organism evidence="13 14">
    <name type="scientific">Posidoniimonas polymericola</name>
    <dbReference type="NCBI Taxonomy" id="2528002"/>
    <lineage>
        <taxon>Bacteria</taxon>
        <taxon>Pseudomonadati</taxon>
        <taxon>Planctomycetota</taxon>
        <taxon>Planctomycetia</taxon>
        <taxon>Pirellulales</taxon>
        <taxon>Lacipirellulaceae</taxon>
        <taxon>Posidoniimonas</taxon>
    </lineage>
</organism>
<evidence type="ECO:0000256" key="10">
    <source>
        <dbReference type="ARBA" id="ARBA00030775"/>
    </source>
</evidence>
<comment type="caution">
    <text evidence="13">The sequence shown here is derived from an EMBL/GenBank/DDBJ whole genome shotgun (WGS) entry which is preliminary data.</text>
</comment>
<dbReference type="InterPro" id="IPR045584">
    <property type="entry name" value="Pilin-like"/>
</dbReference>
<keyword evidence="4" id="KW-0488">Methylation</keyword>
<dbReference type="InterPro" id="IPR012902">
    <property type="entry name" value="N_methyl_site"/>
</dbReference>
<evidence type="ECO:0000256" key="9">
    <source>
        <dbReference type="ARBA" id="ARBA00025772"/>
    </source>
</evidence>
<keyword evidence="3" id="KW-1003">Cell membrane</keyword>
<dbReference type="Gene3D" id="3.30.700.10">
    <property type="entry name" value="Glycoprotein, Type 4 Pilin"/>
    <property type="match status" value="1"/>
</dbReference>
<dbReference type="GO" id="GO:0015627">
    <property type="term" value="C:type II protein secretion system complex"/>
    <property type="evidence" value="ECO:0007669"/>
    <property type="project" value="InterPro"/>
</dbReference>
<evidence type="ECO:0000256" key="5">
    <source>
        <dbReference type="ARBA" id="ARBA00022519"/>
    </source>
</evidence>
<keyword evidence="6 11" id="KW-0812">Transmembrane</keyword>
<gene>
    <name evidence="13" type="ORF">Pla123a_29240</name>
</gene>
<dbReference type="SUPFAM" id="SSF54523">
    <property type="entry name" value="Pili subunits"/>
    <property type="match status" value="1"/>
</dbReference>
<feature type="domain" description="General secretion pathway GspH" evidence="12">
    <location>
        <begin position="52"/>
        <end position="156"/>
    </location>
</feature>
<evidence type="ECO:0000256" key="2">
    <source>
        <dbReference type="ARBA" id="ARBA00021549"/>
    </source>
</evidence>
<evidence type="ECO:0000256" key="4">
    <source>
        <dbReference type="ARBA" id="ARBA00022481"/>
    </source>
</evidence>
<dbReference type="Pfam" id="PF07963">
    <property type="entry name" value="N_methyl"/>
    <property type="match status" value="1"/>
</dbReference>
<dbReference type="AlphaFoldDB" id="A0A5C5YMQ2"/>
<evidence type="ECO:0000256" key="8">
    <source>
        <dbReference type="ARBA" id="ARBA00023136"/>
    </source>
</evidence>
<reference evidence="13 14" key="1">
    <citation type="submission" date="2019-02" db="EMBL/GenBank/DDBJ databases">
        <title>Deep-cultivation of Planctomycetes and their phenomic and genomic characterization uncovers novel biology.</title>
        <authorList>
            <person name="Wiegand S."/>
            <person name="Jogler M."/>
            <person name="Boedeker C."/>
            <person name="Pinto D."/>
            <person name="Vollmers J."/>
            <person name="Rivas-Marin E."/>
            <person name="Kohn T."/>
            <person name="Peeters S.H."/>
            <person name="Heuer A."/>
            <person name="Rast P."/>
            <person name="Oberbeckmann S."/>
            <person name="Bunk B."/>
            <person name="Jeske O."/>
            <person name="Meyerdierks A."/>
            <person name="Storesund J.E."/>
            <person name="Kallscheuer N."/>
            <person name="Luecker S."/>
            <person name="Lage O.M."/>
            <person name="Pohl T."/>
            <person name="Merkel B.J."/>
            <person name="Hornburger P."/>
            <person name="Mueller R.-W."/>
            <person name="Bruemmer F."/>
            <person name="Labrenz M."/>
            <person name="Spormann A.M."/>
            <person name="Op Den Camp H."/>
            <person name="Overmann J."/>
            <person name="Amann R."/>
            <person name="Jetten M.S.M."/>
            <person name="Mascher T."/>
            <person name="Medema M.H."/>
            <person name="Devos D.P."/>
            <person name="Kaster A.-K."/>
            <person name="Ovreas L."/>
            <person name="Rohde M."/>
            <person name="Galperin M.Y."/>
            <person name="Jogler C."/>
        </authorList>
    </citation>
    <scope>NUCLEOTIDE SEQUENCE [LARGE SCALE GENOMIC DNA]</scope>
    <source>
        <strain evidence="13 14">Pla123a</strain>
    </source>
</reference>
<evidence type="ECO:0000256" key="11">
    <source>
        <dbReference type="SAM" id="Phobius"/>
    </source>
</evidence>
<evidence type="ECO:0000256" key="3">
    <source>
        <dbReference type="ARBA" id="ARBA00022475"/>
    </source>
</evidence>
<evidence type="ECO:0000256" key="1">
    <source>
        <dbReference type="ARBA" id="ARBA00004377"/>
    </source>
</evidence>
<keyword evidence="7 11" id="KW-1133">Transmembrane helix</keyword>
<evidence type="ECO:0000256" key="7">
    <source>
        <dbReference type="ARBA" id="ARBA00022989"/>
    </source>
</evidence>
<dbReference type="InterPro" id="IPR022346">
    <property type="entry name" value="T2SS_GspH"/>
</dbReference>
<dbReference type="Pfam" id="PF12019">
    <property type="entry name" value="GspH"/>
    <property type="match status" value="1"/>
</dbReference>